<organism evidence="1 2">
    <name type="scientific">Solanum verrucosum</name>
    <dbReference type="NCBI Taxonomy" id="315347"/>
    <lineage>
        <taxon>Eukaryota</taxon>
        <taxon>Viridiplantae</taxon>
        <taxon>Streptophyta</taxon>
        <taxon>Embryophyta</taxon>
        <taxon>Tracheophyta</taxon>
        <taxon>Spermatophyta</taxon>
        <taxon>Magnoliopsida</taxon>
        <taxon>eudicotyledons</taxon>
        <taxon>Gunneridae</taxon>
        <taxon>Pentapetalae</taxon>
        <taxon>asterids</taxon>
        <taxon>lamiids</taxon>
        <taxon>Solanales</taxon>
        <taxon>Solanaceae</taxon>
        <taxon>Solanoideae</taxon>
        <taxon>Solaneae</taxon>
        <taxon>Solanum</taxon>
    </lineage>
</organism>
<evidence type="ECO:0008006" key="3">
    <source>
        <dbReference type="Google" id="ProtNLM"/>
    </source>
</evidence>
<dbReference type="Proteomes" id="UP001234989">
    <property type="component" value="Chromosome 8"/>
</dbReference>
<dbReference type="AlphaFoldDB" id="A0AAF0ZK25"/>
<dbReference type="PANTHER" id="PTHR46148">
    <property type="entry name" value="CHROMO DOMAIN-CONTAINING PROTEIN"/>
    <property type="match status" value="1"/>
</dbReference>
<dbReference type="PANTHER" id="PTHR46148:SF56">
    <property type="entry name" value="RETROTRANSPOSON PROTEIN"/>
    <property type="match status" value="1"/>
</dbReference>
<evidence type="ECO:0000313" key="2">
    <source>
        <dbReference type="Proteomes" id="UP001234989"/>
    </source>
</evidence>
<protein>
    <recommendedName>
        <fullName evidence="3">Chromo domain-containing protein</fullName>
    </recommendedName>
</protein>
<proteinExistence type="predicted"/>
<sequence length="167" mass="18810">MGDPSLIIPTEDIGIKDSLSYEEIHVQILDHQVRKLRIKEVALVKVLWRNQFVEKDTWEAEEDMNVSAELRKPGQGFAWGQKWSSGAGPVQGVGSGRDNEEEIPTSLQIQRSSKLRYRYSGSSTGISLIPLAVPVSYGEPPCFWRISFTFQYRQDVVGLVPTSIFVI</sequence>
<gene>
    <name evidence="1" type="ORF">MTR67_034173</name>
</gene>
<name>A0AAF0ZK25_SOLVR</name>
<keyword evidence="2" id="KW-1185">Reference proteome</keyword>
<evidence type="ECO:0000313" key="1">
    <source>
        <dbReference type="EMBL" id="WMV40788.1"/>
    </source>
</evidence>
<reference evidence="1" key="1">
    <citation type="submission" date="2023-08" db="EMBL/GenBank/DDBJ databases">
        <title>A de novo genome assembly of Solanum verrucosum Schlechtendal, a Mexican diploid species geographically isolated from the other diploid A-genome species in potato relatives.</title>
        <authorList>
            <person name="Hosaka K."/>
        </authorList>
    </citation>
    <scope>NUCLEOTIDE SEQUENCE</scope>
    <source>
        <tissue evidence="1">Young leaves</tissue>
    </source>
</reference>
<dbReference type="EMBL" id="CP133619">
    <property type="protein sequence ID" value="WMV40788.1"/>
    <property type="molecule type" value="Genomic_DNA"/>
</dbReference>
<accession>A0AAF0ZK25</accession>